<evidence type="ECO:0000256" key="12">
    <source>
        <dbReference type="SAM" id="MobiDB-lite"/>
    </source>
</evidence>
<dbReference type="SUPFAM" id="SSF51905">
    <property type="entry name" value="FAD/NAD(P)-binding domain"/>
    <property type="match status" value="2"/>
</dbReference>
<accession>A0ABR3ALT7</accession>
<evidence type="ECO:0000256" key="11">
    <source>
        <dbReference type="ARBA" id="ARBA00047786"/>
    </source>
</evidence>
<gene>
    <name evidence="15" type="ORF">J3Q64DRAFT_1768016</name>
</gene>
<keyword evidence="4" id="KW-0285">Flavoprotein</keyword>
<comment type="catalytic activity">
    <reaction evidence="11">
        <text>A + NADH + H(+) = AH2 + NAD(+)</text>
        <dbReference type="Rhea" id="RHEA:11356"/>
        <dbReference type="ChEBI" id="CHEBI:13193"/>
        <dbReference type="ChEBI" id="CHEBI:15378"/>
        <dbReference type="ChEBI" id="CHEBI:17499"/>
        <dbReference type="ChEBI" id="CHEBI:57540"/>
        <dbReference type="ChEBI" id="CHEBI:57945"/>
    </reaction>
</comment>
<evidence type="ECO:0000256" key="10">
    <source>
        <dbReference type="ARBA" id="ARBA00023128"/>
    </source>
</evidence>
<keyword evidence="7" id="KW-0809">Transit peptide</keyword>
<dbReference type="InterPro" id="IPR029324">
    <property type="entry name" value="AIF_C"/>
</dbReference>
<evidence type="ECO:0000256" key="8">
    <source>
        <dbReference type="ARBA" id="ARBA00023002"/>
    </source>
</evidence>
<organism evidence="15 16">
    <name type="scientific">Phycomyces blakesleeanus</name>
    <dbReference type="NCBI Taxonomy" id="4837"/>
    <lineage>
        <taxon>Eukaryota</taxon>
        <taxon>Fungi</taxon>
        <taxon>Fungi incertae sedis</taxon>
        <taxon>Mucoromycota</taxon>
        <taxon>Mucoromycotina</taxon>
        <taxon>Mucoromycetes</taxon>
        <taxon>Mucorales</taxon>
        <taxon>Phycomycetaceae</taxon>
        <taxon>Phycomyces</taxon>
    </lineage>
</organism>
<protein>
    <submittedName>
        <fullName evidence="15">Apoptosis-inducing factor, mitochondrion-associated, C-term-domain-containing protein</fullName>
    </submittedName>
</protein>
<dbReference type="PANTHER" id="PTHR43557:SF4">
    <property type="entry name" value="APOPTOSIS-INDUCING FACTOR 1, MITOCHONDRIAL"/>
    <property type="match status" value="1"/>
</dbReference>
<evidence type="ECO:0000256" key="7">
    <source>
        <dbReference type="ARBA" id="ARBA00022946"/>
    </source>
</evidence>
<dbReference type="Gene3D" id="3.50.50.60">
    <property type="entry name" value="FAD/NAD(P)-binding domain"/>
    <property type="match status" value="2"/>
</dbReference>
<feature type="domain" description="FAD/NAD(P)-binding" evidence="13">
    <location>
        <begin position="125"/>
        <end position="449"/>
    </location>
</feature>
<dbReference type="InterPro" id="IPR036188">
    <property type="entry name" value="FAD/NAD-bd_sf"/>
</dbReference>
<comment type="subcellular location">
    <subcellularLocation>
        <location evidence="2">Mitochondrion</location>
    </subcellularLocation>
</comment>
<proteinExistence type="inferred from homology"/>
<keyword evidence="5" id="KW-0053">Apoptosis</keyword>
<keyword evidence="16" id="KW-1185">Reference proteome</keyword>
<sequence>MNILRSSVTRTTPLARSIGRVPIRQARLGQRTYAQATPSPKNAGTNTPWFLGSLIVFGPLLFKLTSPPPKQKKIEHTPVAATATATAAADKPSEPVKNSAVIPTESTSDSNKSTSTQKPKVQKPFVLIGGGTASYAAAKAIKEKDPLANVIIIAEEAQAPYMRPPLSKELWFSEDPKVTQTLVFKDWQGHERETIYQDASLYEVLQDAAGSDTPSEKVKLLLNKRVVKLNIDTHTVTLDDGSEIYYNKVLLATGGSPKKFPGVQDANVTTFRSIEDFKLLDSKAKEGAHIAVVGGGFLGSELAVALAHRAEKQNIKVTQVFPEEGNMANVFPTYLTKWTTSKVRDLGVDVKSNKSIKSINSGKDGKVVLDLGDEKLSVDHVVVAIGLEPRVDLARQAGLEIDEKRAGVVVNAELEARSDVFAAGDVVSFHDVQLGRRRIEHHDHAVLSGRHAGENMIGGSKPFTHQSMFWSDLGPEIGYEAVGLVDSQLSTVSVWAKATSKDTPAVGAGSEAESPRTAALGSDAPISAAPVSPIQVDLKDEKFGKGLVFYVRDQKIVGLLLFNVFGKVQEARDIINAGYTSDKIDGLLKQFDLHSESH</sequence>
<evidence type="ECO:0000256" key="9">
    <source>
        <dbReference type="ARBA" id="ARBA00023027"/>
    </source>
</evidence>
<feature type="domain" description="Mitochondrial apoptosis-inducing factor C-terminal" evidence="14">
    <location>
        <begin position="452"/>
        <end position="576"/>
    </location>
</feature>
<evidence type="ECO:0000313" key="16">
    <source>
        <dbReference type="Proteomes" id="UP001448207"/>
    </source>
</evidence>
<dbReference type="InterPro" id="IPR023753">
    <property type="entry name" value="FAD/NAD-binding_dom"/>
</dbReference>
<evidence type="ECO:0000256" key="5">
    <source>
        <dbReference type="ARBA" id="ARBA00022703"/>
    </source>
</evidence>
<dbReference type="PRINTS" id="PR00368">
    <property type="entry name" value="FADPNR"/>
</dbReference>
<evidence type="ECO:0000259" key="13">
    <source>
        <dbReference type="Pfam" id="PF07992"/>
    </source>
</evidence>
<dbReference type="InterPro" id="IPR016156">
    <property type="entry name" value="FAD/NAD-linked_Rdtase_dimer_sf"/>
</dbReference>
<evidence type="ECO:0000256" key="2">
    <source>
        <dbReference type="ARBA" id="ARBA00004173"/>
    </source>
</evidence>
<dbReference type="Gene3D" id="3.30.390.30">
    <property type="match status" value="1"/>
</dbReference>
<evidence type="ECO:0000256" key="3">
    <source>
        <dbReference type="ARBA" id="ARBA00006442"/>
    </source>
</evidence>
<comment type="caution">
    <text evidence="15">The sequence shown here is derived from an EMBL/GenBank/DDBJ whole genome shotgun (WGS) entry which is preliminary data.</text>
</comment>
<feature type="compositionally biased region" description="Polar residues" evidence="12">
    <location>
        <begin position="104"/>
        <end position="119"/>
    </location>
</feature>
<dbReference type="SUPFAM" id="SSF55424">
    <property type="entry name" value="FAD/NAD-linked reductases, dimerisation (C-terminal) domain"/>
    <property type="match status" value="1"/>
</dbReference>
<keyword evidence="6" id="KW-0274">FAD</keyword>
<comment type="cofactor">
    <cofactor evidence="1">
        <name>FAD</name>
        <dbReference type="ChEBI" id="CHEBI:57692"/>
    </cofactor>
</comment>
<feature type="region of interest" description="Disordered" evidence="12">
    <location>
        <begin position="83"/>
        <end position="119"/>
    </location>
</feature>
<dbReference type="Proteomes" id="UP001448207">
    <property type="component" value="Unassembled WGS sequence"/>
</dbReference>
<evidence type="ECO:0000259" key="14">
    <source>
        <dbReference type="Pfam" id="PF14721"/>
    </source>
</evidence>
<dbReference type="Pfam" id="PF14721">
    <property type="entry name" value="AIF_C"/>
    <property type="match status" value="1"/>
</dbReference>
<dbReference type="Pfam" id="PF07992">
    <property type="entry name" value="Pyr_redox_2"/>
    <property type="match status" value="1"/>
</dbReference>
<comment type="similarity">
    <text evidence="3">Belongs to the FAD-dependent oxidoreductase family.</text>
</comment>
<evidence type="ECO:0000256" key="1">
    <source>
        <dbReference type="ARBA" id="ARBA00001974"/>
    </source>
</evidence>
<keyword evidence="8" id="KW-0560">Oxidoreductase</keyword>
<name>A0ABR3ALT7_PHYBL</name>
<evidence type="ECO:0000313" key="15">
    <source>
        <dbReference type="EMBL" id="KAL0077512.1"/>
    </source>
</evidence>
<dbReference type="InterPro" id="IPR050446">
    <property type="entry name" value="FAD-oxidoreductase/Apoptosis"/>
</dbReference>
<reference evidence="15 16" key="1">
    <citation type="submission" date="2024-04" db="EMBL/GenBank/DDBJ databases">
        <title>Symmetric and asymmetric DNA N6-adenine methylation regulates different biological responses in Mucorales.</title>
        <authorList>
            <consortium name="Lawrence Berkeley National Laboratory"/>
            <person name="Lax C."/>
            <person name="Mondo S.J."/>
            <person name="Osorio-Concepcion M."/>
            <person name="Muszewska A."/>
            <person name="Corrochano-Luque M."/>
            <person name="Gutierrez G."/>
            <person name="Riley R."/>
            <person name="Lipzen A."/>
            <person name="Guo J."/>
            <person name="Hundley H."/>
            <person name="Amirebrahimi M."/>
            <person name="Ng V."/>
            <person name="Lorenzo-Gutierrez D."/>
            <person name="Binder U."/>
            <person name="Yang J."/>
            <person name="Song Y."/>
            <person name="Canovas D."/>
            <person name="Navarro E."/>
            <person name="Freitag M."/>
            <person name="Gabaldon T."/>
            <person name="Grigoriev I.V."/>
            <person name="Corrochano L.M."/>
            <person name="Nicolas F.E."/>
            <person name="Garre V."/>
        </authorList>
    </citation>
    <scope>NUCLEOTIDE SEQUENCE [LARGE SCALE GENOMIC DNA]</scope>
    <source>
        <strain evidence="15 16">L51</strain>
    </source>
</reference>
<keyword evidence="10" id="KW-0496">Mitochondrion</keyword>
<dbReference type="PANTHER" id="PTHR43557">
    <property type="entry name" value="APOPTOSIS-INDUCING FACTOR 1"/>
    <property type="match status" value="1"/>
</dbReference>
<evidence type="ECO:0000256" key="4">
    <source>
        <dbReference type="ARBA" id="ARBA00022630"/>
    </source>
</evidence>
<keyword evidence="9" id="KW-0520">NAD</keyword>
<dbReference type="SMART" id="SM01353">
    <property type="entry name" value="AIF_C"/>
    <property type="match status" value="1"/>
</dbReference>
<dbReference type="EMBL" id="JBCLYO010000027">
    <property type="protein sequence ID" value="KAL0077512.1"/>
    <property type="molecule type" value="Genomic_DNA"/>
</dbReference>
<dbReference type="PRINTS" id="PR00411">
    <property type="entry name" value="PNDRDTASEI"/>
</dbReference>
<evidence type="ECO:0000256" key="6">
    <source>
        <dbReference type="ARBA" id="ARBA00022827"/>
    </source>
</evidence>